<evidence type="ECO:0000313" key="1">
    <source>
        <dbReference type="Proteomes" id="UP000050741"/>
    </source>
</evidence>
<evidence type="ECO:0000313" key="2">
    <source>
        <dbReference type="WBParaSite" id="GPLIN_001444600"/>
    </source>
</evidence>
<dbReference type="WBParaSite" id="GPLIN_001444600">
    <property type="protein sequence ID" value="GPLIN_001444600"/>
    <property type="gene ID" value="GPLIN_001444600"/>
</dbReference>
<sequence>MTTSTTWADIQRLAADLQRVQLAEGSKRELRGGCDDVDVHGIGAVGHHNGWKGIRNSETFGHRMCQRMFGGRRRSINF</sequence>
<reference evidence="1" key="1">
    <citation type="submission" date="2013-12" db="EMBL/GenBank/DDBJ databases">
        <authorList>
            <person name="Aslett M."/>
        </authorList>
    </citation>
    <scope>NUCLEOTIDE SEQUENCE [LARGE SCALE GENOMIC DNA]</scope>
    <source>
        <strain evidence="1">Lindley</strain>
    </source>
</reference>
<reference evidence="1" key="2">
    <citation type="submission" date="2014-05" db="EMBL/GenBank/DDBJ databases">
        <title>The genome and life-stage specific transcriptomes of Globodera pallida elucidate key aspects of plant parasitism by a cyst nematode.</title>
        <authorList>
            <person name="Cotton J.A."/>
            <person name="Lilley C.J."/>
            <person name="Jones L.M."/>
            <person name="Kikuchi T."/>
            <person name="Reid A.J."/>
            <person name="Thorpe P."/>
            <person name="Tsai I.J."/>
            <person name="Beasley H."/>
            <person name="Blok V."/>
            <person name="Cock P.J.A."/>
            <person name="Van den Akker S.E."/>
            <person name="Holroyd N."/>
            <person name="Hunt M."/>
            <person name="Mantelin S."/>
            <person name="Naghra H."/>
            <person name="Pain A."/>
            <person name="Palomares-Rius J.E."/>
            <person name="Zarowiecki M."/>
            <person name="Berriman M."/>
            <person name="Jones J.T."/>
            <person name="Urwin P.E."/>
        </authorList>
    </citation>
    <scope>NUCLEOTIDE SEQUENCE [LARGE SCALE GENOMIC DNA]</scope>
    <source>
        <strain evidence="1">Lindley</strain>
    </source>
</reference>
<name>A0A183CNI9_GLOPA</name>
<proteinExistence type="predicted"/>
<keyword evidence="1" id="KW-1185">Reference proteome</keyword>
<organism evidence="1 2">
    <name type="scientific">Globodera pallida</name>
    <name type="common">Potato cyst nematode worm</name>
    <name type="synonym">Heterodera pallida</name>
    <dbReference type="NCBI Taxonomy" id="36090"/>
    <lineage>
        <taxon>Eukaryota</taxon>
        <taxon>Metazoa</taxon>
        <taxon>Ecdysozoa</taxon>
        <taxon>Nematoda</taxon>
        <taxon>Chromadorea</taxon>
        <taxon>Rhabditida</taxon>
        <taxon>Tylenchina</taxon>
        <taxon>Tylenchomorpha</taxon>
        <taxon>Tylenchoidea</taxon>
        <taxon>Heteroderidae</taxon>
        <taxon>Heteroderinae</taxon>
        <taxon>Globodera</taxon>
    </lineage>
</organism>
<dbReference type="Proteomes" id="UP000050741">
    <property type="component" value="Unassembled WGS sequence"/>
</dbReference>
<reference evidence="2" key="3">
    <citation type="submission" date="2016-06" db="UniProtKB">
        <authorList>
            <consortium name="WormBaseParasite"/>
        </authorList>
    </citation>
    <scope>IDENTIFICATION</scope>
</reference>
<accession>A0A183CNI9</accession>
<dbReference type="AlphaFoldDB" id="A0A183CNI9"/>
<protein>
    <submittedName>
        <fullName evidence="2">Transketolase</fullName>
    </submittedName>
</protein>